<dbReference type="AlphaFoldDB" id="A0A951UX54"/>
<evidence type="ECO:0000313" key="2">
    <source>
        <dbReference type="Proteomes" id="UP000729701"/>
    </source>
</evidence>
<sequence length="79" mass="8475">MTQIVGKIVDSGGVPITGELIVTLDAPMIDTSTTPDQLYLSAAQTAQFKVRVSSDGTISNDNSGSNTYFTRCSGKRLFW</sequence>
<organism evidence="1 2">
    <name type="scientific">Cyanomargarita calcarea GSE-NOS-MK-12-04C</name>
    <dbReference type="NCBI Taxonomy" id="2839659"/>
    <lineage>
        <taxon>Bacteria</taxon>
        <taxon>Bacillati</taxon>
        <taxon>Cyanobacteriota</taxon>
        <taxon>Cyanophyceae</taxon>
        <taxon>Nostocales</taxon>
        <taxon>Cyanomargaritaceae</taxon>
        <taxon>Cyanomargarita</taxon>
    </lineage>
</organism>
<evidence type="ECO:0000313" key="1">
    <source>
        <dbReference type="EMBL" id="MBW4670425.1"/>
    </source>
</evidence>
<name>A0A951UX54_9CYAN</name>
<proteinExistence type="predicted"/>
<reference evidence="1" key="1">
    <citation type="submission" date="2021-05" db="EMBL/GenBank/DDBJ databases">
        <authorList>
            <person name="Pietrasiak N."/>
            <person name="Ward R."/>
            <person name="Stajich J.E."/>
            <person name="Kurbessoian T."/>
        </authorList>
    </citation>
    <scope>NUCLEOTIDE SEQUENCE</scope>
    <source>
        <strain evidence="1">GSE-NOS-MK-12-04C</strain>
    </source>
</reference>
<comment type="caution">
    <text evidence="1">The sequence shown here is derived from an EMBL/GenBank/DDBJ whole genome shotgun (WGS) entry which is preliminary data.</text>
</comment>
<reference evidence="1" key="2">
    <citation type="journal article" date="2022" name="Microbiol. Resour. Announc.">
        <title>Metagenome Sequencing to Explore Phylogenomics of Terrestrial Cyanobacteria.</title>
        <authorList>
            <person name="Ward R.D."/>
            <person name="Stajich J.E."/>
            <person name="Johansen J.R."/>
            <person name="Huntemann M."/>
            <person name="Clum A."/>
            <person name="Foster B."/>
            <person name="Foster B."/>
            <person name="Roux S."/>
            <person name="Palaniappan K."/>
            <person name="Varghese N."/>
            <person name="Mukherjee S."/>
            <person name="Reddy T.B.K."/>
            <person name="Daum C."/>
            <person name="Copeland A."/>
            <person name="Chen I.A."/>
            <person name="Ivanova N.N."/>
            <person name="Kyrpides N.C."/>
            <person name="Shapiro N."/>
            <person name="Eloe-Fadrosh E.A."/>
            <person name="Pietrasiak N."/>
        </authorList>
    </citation>
    <scope>NUCLEOTIDE SEQUENCE</scope>
    <source>
        <strain evidence="1">GSE-NOS-MK-12-04C</strain>
    </source>
</reference>
<dbReference type="Proteomes" id="UP000729701">
    <property type="component" value="Unassembled WGS sequence"/>
</dbReference>
<protein>
    <submittedName>
        <fullName evidence="1">Uncharacterized protein</fullName>
    </submittedName>
</protein>
<accession>A0A951UX54</accession>
<dbReference type="EMBL" id="JAHHGZ010000030">
    <property type="protein sequence ID" value="MBW4670425.1"/>
    <property type="molecule type" value="Genomic_DNA"/>
</dbReference>
<gene>
    <name evidence="1" type="ORF">KME60_24170</name>
</gene>